<dbReference type="PIRSF" id="PIRSF016578">
    <property type="entry name" value="HsaA"/>
    <property type="match status" value="1"/>
</dbReference>
<organism evidence="6 7">
    <name type="scientific">Nocardiopsis alba</name>
    <dbReference type="NCBI Taxonomy" id="53437"/>
    <lineage>
        <taxon>Bacteria</taxon>
        <taxon>Bacillati</taxon>
        <taxon>Actinomycetota</taxon>
        <taxon>Actinomycetes</taxon>
        <taxon>Streptosporangiales</taxon>
        <taxon>Nocardiopsidaceae</taxon>
        <taxon>Nocardiopsis</taxon>
    </lineage>
</organism>
<evidence type="ECO:0000256" key="1">
    <source>
        <dbReference type="ARBA" id="ARBA00023002"/>
    </source>
</evidence>
<dbReference type="GO" id="GO:0003995">
    <property type="term" value="F:acyl-CoA dehydrogenase activity"/>
    <property type="evidence" value="ECO:0007669"/>
    <property type="project" value="TreeGrafter"/>
</dbReference>
<dbReference type="EMBL" id="WWHY01000001">
    <property type="protein sequence ID" value="MYR31662.1"/>
    <property type="molecule type" value="Genomic_DNA"/>
</dbReference>
<feature type="domain" description="Acyl-CoA dehydrogenase/oxidase N-terminal" evidence="4">
    <location>
        <begin position="33"/>
        <end position="111"/>
    </location>
</feature>
<reference evidence="6 7" key="1">
    <citation type="journal article" date="2019" name="Nat. Commun.">
        <title>The antimicrobial potential of Streptomyces from insect microbiomes.</title>
        <authorList>
            <person name="Chevrette M.G."/>
            <person name="Carlson C.M."/>
            <person name="Ortega H.E."/>
            <person name="Thomas C."/>
            <person name="Ananiev G.E."/>
            <person name="Barns K.J."/>
            <person name="Book A.J."/>
            <person name="Cagnazzo J."/>
            <person name="Carlos C."/>
            <person name="Flanigan W."/>
            <person name="Grubbs K.J."/>
            <person name="Horn H.A."/>
            <person name="Hoffmann F.M."/>
            <person name="Klassen J.L."/>
            <person name="Knack J.J."/>
            <person name="Lewin G.R."/>
            <person name="McDonald B.R."/>
            <person name="Muller L."/>
            <person name="Melo W.G.P."/>
            <person name="Pinto-Tomas A.A."/>
            <person name="Schmitz A."/>
            <person name="Wendt-Pienkowski E."/>
            <person name="Wildman S."/>
            <person name="Zhao M."/>
            <person name="Zhang F."/>
            <person name="Bugni T.S."/>
            <person name="Andes D.R."/>
            <person name="Pupo M.T."/>
            <person name="Currie C.R."/>
        </authorList>
    </citation>
    <scope>NUCLEOTIDE SEQUENCE [LARGE SCALE GENOMIC DNA]</scope>
    <source>
        <strain evidence="6 7">SID5840</strain>
    </source>
</reference>
<dbReference type="SUPFAM" id="SSF56645">
    <property type="entry name" value="Acyl-CoA dehydrogenase NM domain-like"/>
    <property type="match status" value="1"/>
</dbReference>
<feature type="compositionally biased region" description="Polar residues" evidence="3">
    <location>
        <begin position="1"/>
        <end position="10"/>
    </location>
</feature>
<dbReference type="Pfam" id="PF08028">
    <property type="entry name" value="Acyl-CoA_dh_2"/>
    <property type="match status" value="1"/>
</dbReference>
<feature type="region of interest" description="Disordered" evidence="3">
    <location>
        <begin position="1"/>
        <end position="21"/>
    </location>
</feature>
<feature type="domain" description="Acyl-CoA dehydrogenase C-terminal" evidence="5">
    <location>
        <begin position="247"/>
        <end position="377"/>
    </location>
</feature>
<dbReference type="InterPro" id="IPR009100">
    <property type="entry name" value="AcylCoA_DH/oxidase_NM_dom_sf"/>
</dbReference>
<accession>A0A7K2INV0</accession>
<evidence type="ECO:0000313" key="6">
    <source>
        <dbReference type="EMBL" id="MYR31662.1"/>
    </source>
</evidence>
<comment type="similarity">
    <text evidence="2">Belongs to the HpaH/HsaA monooxygenase family.</text>
</comment>
<dbReference type="SUPFAM" id="SSF47203">
    <property type="entry name" value="Acyl-CoA dehydrogenase C-terminal domain-like"/>
    <property type="match status" value="1"/>
</dbReference>
<dbReference type="Proteomes" id="UP000467124">
    <property type="component" value="Unassembled WGS sequence"/>
</dbReference>
<dbReference type="PANTHER" id="PTHR48083:SF5">
    <property type="entry name" value="NRGC PROTEIN"/>
    <property type="match status" value="1"/>
</dbReference>
<evidence type="ECO:0000313" key="7">
    <source>
        <dbReference type="Proteomes" id="UP000467124"/>
    </source>
</evidence>
<dbReference type="InterPro" id="IPR036250">
    <property type="entry name" value="AcylCo_DH-like_C"/>
</dbReference>
<keyword evidence="1" id="KW-0560">Oxidoreductase</keyword>
<gene>
    <name evidence="6" type="ORF">GTW20_05105</name>
</gene>
<dbReference type="InterPro" id="IPR046373">
    <property type="entry name" value="Acyl-CoA_Oxase/DH_mid-dom_sf"/>
</dbReference>
<proteinExistence type="inferred from homology"/>
<dbReference type="GO" id="GO:0050660">
    <property type="term" value="F:flavin adenine dinucleotide binding"/>
    <property type="evidence" value="ECO:0007669"/>
    <property type="project" value="InterPro"/>
</dbReference>
<dbReference type="InterPro" id="IPR050741">
    <property type="entry name" value="Acyl-CoA_dehydrogenase"/>
</dbReference>
<dbReference type="RefSeq" id="WP_161110385.1">
    <property type="nucleotide sequence ID" value="NZ_JBHYKC010000005.1"/>
</dbReference>
<evidence type="ECO:0000259" key="5">
    <source>
        <dbReference type="Pfam" id="PF08028"/>
    </source>
</evidence>
<evidence type="ECO:0000259" key="4">
    <source>
        <dbReference type="Pfam" id="PF02771"/>
    </source>
</evidence>
<evidence type="ECO:0000256" key="3">
    <source>
        <dbReference type="SAM" id="MobiDB-lite"/>
    </source>
</evidence>
<dbReference type="GO" id="GO:0005737">
    <property type="term" value="C:cytoplasm"/>
    <property type="evidence" value="ECO:0007669"/>
    <property type="project" value="TreeGrafter"/>
</dbReference>
<name>A0A7K2INV0_9ACTN</name>
<dbReference type="Gene3D" id="1.10.540.10">
    <property type="entry name" value="Acyl-CoA dehydrogenase/oxidase, N-terminal domain"/>
    <property type="match status" value="1"/>
</dbReference>
<dbReference type="PANTHER" id="PTHR48083">
    <property type="entry name" value="MEDIUM-CHAIN SPECIFIC ACYL-COA DEHYDROGENASE, MITOCHONDRIAL-RELATED"/>
    <property type="match status" value="1"/>
</dbReference>
<dbReference type="InterPro" id="IPR037069">
    <property type="entry name" value="AcylCoA_DH/ox_N_sf"/>
</dbReference>
<dbReference type="Gene3D" id="1.20.140.10">
    <property type="entry name" value="Butyryl-CoA Dehydrogenase, subunit A, domain 3"/>
    <property type="match status" value="1"/>
</dbReference>
<comment type="caution">
    <text evidence="6">The sequence shown here is derived from an EMBL/GenBank/DDBJ whole genome shotgun (WGS) entry which is preliminary data.</text>
</comment>
<dbReference type="AlphaFoldDB" id="A0A7K2INV0"/>
<protein>
    <submittedName>
        <fullName evidence="6">Hydroxylase</fullName>
    </submittedName>
</protein>
<dbReference type="Pfam" id="PF02771">
    <property type="entry name" value="Acyl-CoA_dh_N"/>
    <property type="match status" value="1"/>
</dbReference>
<dbReference type="InterPro" id="IPR013107">
    <property type="entry name" value="Acyl-CoA_DH_C"/>
</dbReference>
<evidence type="ECO:0000256" key="2">
    <source>
        <dbReference type="ARBA" id="ARBA00049661"/>
    </source>
</evidence>
<dbReference type="Gene3D" id="2.40.110.10">
    <property type="entry name" value="Butyryl-CoA Dehydrogenase, subunit A, domain 2"/>
    <property type="match status" value="1"/>
</dbReference>
<sequence>MSRSQATAQHSDPGFRPDPIATARASFPRLSTWAAEHRGTRGPTPELVRELRRGGVFSMALPHALGGLQSDPETIVSTVQEISRADGSTGWNTLIAGTNAFLAWLEPWAAEELLAEVGSTAPLMAGSTAPAGSSTVEDGGRLFKVTGRWAFCSGISGADVMMAGFRADGPADSPMLERARVAFVPARDAVVHDTWHTMGLQGTGSHDVELSGAVVPSSRVVALSTARSHHDGPLFRLTPYNVLMVLLAGFPLGVTRRALDEFTAQAGAKTRPGASTSLLESPRTVSTVMRAETALRAARSLVDDVFGEVWEVLSDGREPSGAQRASIAAATVHAMETGRGITGELVRLAGTSALHLDNPLQRCLRDLQAGGQHFAFSPDLRSAYGRTFLGLTAPPALFHV</sequence>
<dbReference type="GO" id="GO:0033539">
    <property type="term" value="P:fatty acid beta-oxidation using acyl-CoA dehydrogenase"/>
    <property type="evidence" value="ECO:0007669"/>
    <property type="project" value="TreeGrafter"/>
</dbReference>
<dbReference type="InterPro" id="IPR013786">
    <property type="entry name" value="AcylCoA_DH/ox_N"/>
</dbReference>